<sequence length="576" mass="65657">MQNKSKFLVLLLTVAVFLASSNLVLAAQQELKNDNLITAIEVEGNKKISKEEILEVVETEVGEQISNQKLQNDLQAIFDLGYFFDVQASFESYRNGVKLIFEVVENPDLKSLEFKGNKSIASKKLKEILDLKEDKLLDTNQLNKGLREIEAYYNEQGYVLAQIEDVLMKKDGTLKVKINEGKVAKIKIEGNEKTKDFVIKRKLSLEPGDVFNADQMRQDLRDIYNLGFFKDIKPELNQTSAEKNEVALNIKVEERKTGNVGVGAGYSSSDGWLGHFEIQEKNFRGRAQRLGFRWEVGEENTTYELSFYEPWAFGSDTSVSFSIYDRRDEKTGFYDPTDETDEGIDYEEHEKGGSITLGHPLGYDVQGYLTYEYNKTINEALEGETALPEGQESNTRSLTSSFVRDTRNDVFNPTDGRKDKLSVEYAGQALGGDNDFTKYQLDLRDYTPDFMFEDNSWAFRFKAGLSEGLDEEGLDHERYRIGGPQTLRGFKDDQFVGEEIMLFNAEYRIPFADNFTGVLFTDAGKAWNKDEGFDFDDINKSAGVGVRFKTPMGQLRLDYGWQEEDSRLHFSIGQLF</sequence>
<reference evidence="9 10" key="1">
    <citation type="journal article" date="2010" name="Stand. Genomic Sci.">
        <title>Complete genome sequence of Acetohalobium arabaticum type strain (Z-7288).</title>
        <authorList>
            <person name="Sikorski J."/>
            <person name="Lapidus A."/>
            <person name="Chertkov O."/>
            <person name="Lucas S."/>
            <person name="Copeland A."/>
            <person name="Glavina Del Rio T."/>
            <person name="Nolan M."/>
            <person name="Tice H."/>
            <person name="Cheng J.F."/>
            <person name="Han C."/>
            <person name="Brambilla E."/>
            <person name="Pitluck S."/>
            <person name="Liolios K."/>
            <person name="Ivanova N."/>
            <person name="Mavromatis K."/>
            <person name="Mikhailova N."/>
            <person name="Pati A."/>
            <person name="Bruce D."/>
            <person name="Detter C."/>
            <person name="Tapia R."/>
            <person name="Goodwin L."/>
            <person name="Chen A."/>
            <person name="Palaniappan K."/>
            <person name="Land M."/>
            <person name="Hauser L."/>
            <person name="Chang Y.J."/>
            <person name="Jeffries C.D."/>
            <person name="Rohde M."/>
            <person name="Goker M."/>
            <person name="Spring S."/>
            <person name="Woyke T."/>
            <person name="Bristow J."/>
            <person name="Eisen J.A."/>
            <person name="Markowitz V."/>
            <person name="Hugenholtz P."/>
            <person name="Kyrpides N.C."/>
            <person name="Klenk H.P."/>
        </authorList>
    </citation>
    <scope>NUCLEOTIDE SEQUENCE [LARGE SCALE GENOMIC DNA]</scope>
    <source>
        <strain evidence="10">ATCC 49924 / DSM 5501 / Z-7288</strain>
    </source>
</reference>
<dbReference type="Gene3D" id="3.10.20.310">
    <property type="entry name" value="membrane protein fhac"/>
    <property type="match status" value="3"/>
</dbReference>
<feature type="domain" description="POTRA" evidence="8">
    <location>
        <begin position="107"/>
        <end position="181"/>
    </location>
</feature>
<dbReference type="InterPro" id="IPR000184">
    <property type="entry name" value="Bac_surfAg_D15"/>
</dbReference>
<evidence type="ECO:0000256" key="5">
    <source>
        <dbReference type="ARBA" id="ARBA00023237"/>
    </source>
</evidence>
<comment type="subcellular location">
    <subcellularLocation>
        <location evidence="1">Membrane</location>
    </subcellularLocation>
</comment>
<keyword evidence="4" id="KW-0472">Membrane</keyword>
<feature type="chain" id="PRO_5003127131" evidence="7">
    <location>
        <begin position="27"/>
        <end position="576"/>
    </location>
</feature>
<feature type="compositionally biased region" description="Polar residues" evidence="6">
    <location>
        <begin position="391"/>
        <end position="403"/>
    </location>
</feature>
<keyword evidence="3 7" id="KW-0732">Signal</keyword>
<dbReference type="InterPro" id="IPR010827">
    <property type="entry name" value="BamA/TamA_POTRA"/>
</dbReference>
<evidence type="ECO:0000259" key="8">
    <source>
        <dbReference type="PROSITE" id="PS51779"/>
    </source>
</evidence>
<evidence type="ECO:0000256" key="6">
    <source>
        <dbReference type="SAM" id="MobiDB-lite"/>
    </source>
</evidence>
<name>D9QTW6_ACEAZ</name>
<dbReference type="Pfam" id="PF07244">
    <property type="entry name" value="POTRA"/>
    <property type="match status" value="3"/>
</dbReference>
<dbReference type="PROSITE" id="PS51779">
    <property type="entry name" value="POTRA"/>
    <property type="match status" value="2"/>
</dbReference>
<dbReference type="AlphaFoldDB" id="D9QTW6"/>
<evidence type="ECO:0000313" key="9">
    <source>
        <dbReference type="EMBL" id="ADL13687.1"/>
    </source>
</evidence>
<organism evidence="9 10">
    <name type="scientific">Acetohalobium arabaticum (strain ATCC 49924 / DSM 5501 / Z-7288)</name>
    <dbReference type="NCBI Taxonomy" id="574087"/>
    <lineage>
        <taxon>Bacteria</taxon>
        <taxon>Bacillati</taxon>
        <taxon>Bacillota</taxon>
        <taxon>Clostridia</taxon>
        <taxon>Halanaerobiales</taxon>
        <taxon>Halobacteroidaceae</taxon>
        <taxon>Acetohalobium</taxon>
    </lineage>
</organism>
<evidence type="ECO:0000256" key="1">
    <source>
        <dbReference type="ARBA" id="ARBA00004370"/>
    </source>
</evidence>
<evidence type="ECO:0000256" key="7">
    <source>
        <dbReference type="SAM" id="SignalP"/>
    </source>
</evidence>
<evidence type="ECO:0000256" key="3">
    <source>
        <dbReference type="ARBA" id="ARBA00022729"/>
    </source>
</evidence>
<dbReference type="InterPro" id="IPR039910">
    <property type="entry name" value="D15-like"/>
</dbReference>
<keyword evidence="10" id="KW-1185">Reference proteome</keyword>
<protein>
    <submittedName>
        <fullName evidence="9">Surface antigen (D15)</fullName>
    </submittedName>
</protein>
<evidence type="ECO:0000313" key="10">
    <source>
        <dbReference type="Proteomes" id="UP000001661"/>
    </source>
</evidence>
<dbReference type="PANTHER" id="PTHR12815:SF47">
    <property type="entry name" value="TRANSLOCATION AND ASSEMBLY MODULE SUBUNIT TAMA"/>
    <property type="match status" value="1"/>
</dbReference>
<dbReference type="Gene3D" id="2.40.160.50">
    <property type="entry name" value="membrane protein fhac: a member of the omp85/tpsb transporter family"/>
    <property type="match status" value="1"/>
</dbReference>
<dbReference type="PANTHER" id="PTHR12815">
    <property type="entry name" value="SORTING AND ASSEMBLY MACHINERY SAMM50 PROTEIN FAMILY MEMBER"/>
    <property type="match status" value="1"/>
</dbReference>
<proteinExistence type="predicted"/>
<keyword evidence="5" id="KW-0998">Cell outer membrane</keyword>
<dbReference type="InterPro" id="IPR034746">
    <property type="entry name" value="POTRA"/>
</dbReference>
<gene>
    <name evidence="9" type="ordered locus">Acear_2201</name>
</gene>
<dbReference type="GO" id="GO:0019867">
    <property type="term" value="C:outer membrane"/>
    <property type="evidence" value="ECO:0007669"/>
    <property type="project" value="InterPro"/>
</dbReference>
<dbReference type="KEGG" id="aar:Acear_2201"/>
<dbReference type="HOGENOM" id="CLU_007664_4_0_9"/>
<dbReference type="Proteomes" id="UP000001661">
    <property type="component" value="Chromosome"/>
</dbReference>
<evidence type="ECO:0000256" key="4">
    <source>
        <dbReference type="ARBA" id="ARBA00023136"/>
    </source>
</evidence>
<evidence type="ECO:0000256" key="2">
    <source>
        <dbReference type="ARBA" id="ARBA00022692"/>
    </source>
</evidence>
<dbReference type="STRING" id="574087.Acear_2201"/>
<feature type="domain" description="POTRA" evidence="8">
    <location>
        <begin position="35"/>
        <end position="106"/>
    </location>
</feature>
<accession>D9QTW6</accession>
<dbReference type="EMBL" id="CP002105">
    <property type="protein sequence ID" value="ADL13687.1"/>
    <property type="molecule type" value="Genomic_DNA"/>
</dbReference>
<dbReference type="eggNOG" id="COG4775">
    <property type="taxonomic scope" value="Bacteria"/>
</dbReference>
<keyword evidence="2" id="KW-0812">Transmembrane</keyword>
<dbReference type="Pfam" id="PF01103">
    <property type="entry name" value="Omp85"/>
    <property type="match status" value="1"/>
</dbReference>
<feature type="region of interest" description="Disordered" evidence="6">
    <location>
        <begin position="385"/>
        <end position="404"/>
    </location>
</feature>
<dbReference type="RefSeq" id="WP_013279128.1">
    <property type="nucleotide sequence ID" value="NC_014378.1"/>
</dbReference>
<feature type="signal peptide" evidence="7">
    <location>
        <begin position="1"/>
        <end position="26"/>
    </location>
</feature>